<proteinExistence type="predicted"/>
<gene>
    <name evidence="1" type="ORF">F2Q68_00026417</name>
</gene>
<accession>A0A8S9IHW6</accession>
<evidence type="ECO:0000313" key="2">
    <source>
        <dbReference type="Proteomes" id="UP000712281"/>
    </source>
</evidence>
<name>A0A8S9IHW6_BRACR</name>
<protein>
    <submittedName>
        <fullName evidence="1">Uncharacterized protein</fullName>
    </submittedName>
</protein>
<evidence type="ECO:0000313" key="1">
    <source>
        <dbReference type="EMBL" id="KAF2568777.1"/>
    </source>
</evidence>
<organism evidence="1 2">
    <name type="scientific">Brassica cretica</name>
    <name type="common">Mustard</name>
    <dbReference type="NCBI Taxonomy" id="69181"/>
    <lineage>
        <taxon>Eukaryota</taxon>
        <taxon>Viridiplantae</taxon>
        <taxon>Streptophyta</taxon>
        <taxon>Embryophyta</taxon>
        <taxon>Tracheophyta</taxon>
        <taxon>Spermatophyta</taxon>
        <taxon>Magnoliopsida</taxon>
        <taxon>eudicotyledons</taxon>
        <taxon>Gunneridae</taxon>
        <taxon>Pentapetalae</taxon>
        <taxon>rosids</taxon>
        <taxon>malvids</taxon>
        <taxon>Brassicales</taxon>
        <taxon>Brassicaceae</taxon>
        <taxon>Brassiceae</taxon>
        <taxon>Brassica</taxon>
    </lineage>
</organism>
<reference evidence="1" key="1">
    <citation type="submission" date="2019-12" db="EMBL/GenBank/DDBJ databases">
        <title>Genome sequencing and annotation of Brassica cretica.</title>
        <authorList>
            <person name="Studholme D.J."/>
            <person name="Sarris P.F."/>
        </authorList>
    </citation>
    <scope>NUCLEOTIDE SEQUENCE</scope>
    <source>
        <strain evidence="1">PFS-001/15</strain>
        <tissue evidence="1">Leaf</tissue>
    </source>
</reference>
<dbReference type="Proteomes" id="UP000712281">
    <property type="component" value="Unassembled WGS sequence"/>
</dbReference>
<dbReference type="EMBL" id="QGKW02001911">
    <property type="protein sequence ID" value="KAF2568777.1"/>
    <property type="molecule type" value="Genomic_DNA"/>
</dbReference>
<comment type="caution">
    <text evidence="1">The sequence shown here is derived from an EMBL/GenBank/DDBJ whole genome shotgun (WGS) entry which is preliminary data.</text>
</comment>
<dbReference type="AlphaFoldDB" id="A0A8S9IHW6"/>
<sequence length="155" mass="17550">MVKNLNGGGVSHHLVARRGAFGDSHQLTMPKIDWVCRSQARALEGHRDLVATGEDDDRDQRRRSRYFVVRNTEKDDHNRYDTLATKVKSLLDPLAPCKFSHLVWIKTSMLSSPMRLLLVKARGLNSQEPSHHKLAVSARAPLNSLSPYLFFGRCC</sequence>